<dbReference type="KEGG" id="psco:LY89DRAFT_47057"/>
<sequence length="152" mass="16636">MVTEKERMVKFPSCNVDEAGVEEERWTISVLYCTLCWSGGKNEGGGCPYTKTTVWVCLSWSCSMLDSADEHSPGPFWNKREKMLACLSLLSVCQPQPSPAQHASVSCSQSVSMPTQTTSTHTTHPSIHPPTLVHQPMLLHAMPHAHAALGLT</sequence>
<dbReference type="RefSeq" id="XP_018072731.1">
    <property type="nucleotide sequence ID" value="XM_018207761.1"/>
</dbReference>
<dbReference type="Proteomes" id="UP000070700">
    <property type="component" value="Unassembled WGS sequence"/>
</dbReference>
<dbReference type="GeneID" id="28817487"/>
<evidence type="ECO:0000313" key="1">
    <source>
        <dbReference type="EMBL" id="KUJ18376.1"/>
    </source>
</evidence>
<organism evidence="1 2">
    <name type="scientific">Mollisia scopiformis</name>
    <name type="common">Conifer needle endophyte fungus</name>
    <name type="synonym">Phialocephala scopiformis</name>
    <dbReference type="NCBI Taxonomy" id="149040"/>
    <lineage>
        <taxon>Eukaryota</taxon>
        <taxon>Fungi</taxon>
        <taxon>Dikarya</taxon>
        <taxon>Ascomycota</taxon>
        <taxon>Pezizomycotina</taxon>
        <taxon>Leotiomycetes</taxon>
        <taxon>Helotiales</taxon>
        <taxon>Mollisiaceae</taxon>
        <taxon>Mollisia</taxon>
    </lineage>
</organism>
<dbReference type="AlphaFoldDB" id="A0A194XE00"/>
<name>A0A194XE00_MOLSC</name>
<evidence type="ECO:0000313" key="2">
    <source>
        <dbReference type="Proteomes" id="UP000070700"/>
    </source>
</evidence>
<gene>
    <name evidence="1" type="ORF">LY89DRAFT_47057</name>
</gene>
<proteinExistence type="predicted"/>
<dbReference type="EMBL" id="KQ947413">
    <property type="protein sequence ID" value="KUJ18376.1"/>
    <property type="molecule type" value="Genomic_DNA"/>
</dbReference>
<accession>A0A194XE00</accession>
<protein>
    <submittedName>
        <fullName evidence="1">Uncharacterized protein</fullName>
    </submittedName>
</protein>
<keyword evidence="2" id="KW-1185">Reference proteome</keyword>
<reference evidence="1 2" key="1">
    <citation type="submission" date="2015-10" db="EMBL/GenBank/DDBJ databases">
        <title>Full genome of DAOMC 229536 Phialocephala scopiformis, a fungal endophyte of spruce producing the potent anti-insectan compound rugulosin.</title>
        <authorList>
            <consortium name="DOE Joint Genome Institute"/>
            <person name="Walker A.K."/>
            <person name="Frasz S.L."/>
            <person name="Seifert K.A."/>
            <person name="Miller J.D."/>
            <person name="Mondo S.J."/>
            <person name="Labutti K."/>
            <person name="Lipzen A."/>
            <person name="Dockter R."/>
            <person name="Kennedy M."/>
            <person name="Grigoriev I.V."/>
            <person name="Spatafora J.W."/>
        </authorList>
    </citation>
    <scope>NUCLEOTIDE SEQUENCE [LARGE SCALE GENOMIC DNA]</scope>
    <source>
        <strain evidence="1 2">CBS 120377</strain>
    </source>
</reference>
<dbReference type="InParanoid" id="A0A194XE00"/>